<dbReference type="GO" id="GO:0045292">
    <property type="term" value="P:mRNA cis splicing, via spliceosome"/>
    <property type="evidence" value="ECO:0007669"/>
    <property type="project" value="InterPro"/>
</dbReference>
<keyword evidence="4" id="KW-0508">mRNA splicing</keyword>
<dbReference type="SMART" id="SM00441">
    <property type="entry name" value="FF"/>
    <property type="match status" value="4"/>
</dbReference>
<evidence type="ECO:0000256" key="1">
    <source>
        <dbReference type="ARBA" id="ARBA00004123"/>
    </source>
</evidence>
<dbReference type="SUPFAM" id="SSF51045">
    <property type="entry name" value="WW domain"/>
    <property type="match status" value="2"/>
</dbReference>
<accession>A0A1Y2CCB2</accession>
<feature type="domain" description="WW" evidence="7">
    <location>
        <begin position="50"/>
        <end position="83"/>
    </location>
</feature>
<dbReference type="Gene3D" id="1.10.10.440">
    <property type="entry name" value="FF domain"/>
    <property type="match status" value="5"/>
</dbReference>
<dbReference type="GO" id="GO:0071004">
    <property type="term" value="C:U2-type prespliceosome"/>
    <property type="evidence" value="ECO:0007669"/>
    <property type="project" value="TreeGrafter"/>
</dbReference>
<protein>
    <submittedName>
        <fullName evidence="9">Uncharacterized protein</fullName>
    </submittedName>
</protein>
<evidence type="ECO:0000256" key="6">
    <source>
        <dbReference type="SAM" id="MobiDB-lite"/>
    </source>
</evidence>
<dbReference type="InterPro" id="IPR036517">
    <property type="entry name" value="FF_domain_sf"/>
</dbReference>
<dbReference type="Pfam" id="PF25432">
    <property type="entry name" value="FF_PRPF40A"/>
    <property type="match status" value="1"/>
</dbReference>
<dbReference type="Proteomes" id="UP000193642">
    <property type="component" value="Unassembled WGS sequence"/>
</dbReference>
<evidence type="ECO:0000259" key="8">
    <source>
        <dbReference type="PROSITE" id="PS51676"/>
    </source>
</evidence>
<dbReference type="PROSITE" id="PS51676">
    <property type="entry name" value="FF"/>
    <property type="match status" value="2"/>
</dbReference>
<comment type="caution">
    <text evidence="9">The sequence shown here is derived from an EMBL/GenBank/DDBJ whole genome shotgun (WGS) entry which is preliminary data.</text>
</comment>
<evidence type="ECO:0000256" key="3">
    <source>
        <dbReference type="ARBA" id="ARBA00022737"/>
    </source>
</evidence>
<feature type="region of interest" description="Disordered" evidence="6">
    <location>
        <begin position="577"/>
        <end position="688"/>
    </location>
</feature>
<dbReference type="InterPro" id="IPR036020">
    <property type="entry name" value="WW_dom_sf"/>
</dbReference>
<proteinExistence type="predicted"/>
<dbReference type="InterPro" id="IPR001202">
    <property type="entry name" value="WW_dom"/>
</dbReference>
<sequence length="688" mass="80639">MNPWPIPPSGMPMMPGMPPIPGMPPMPGMPPIPGMGMPPGMPPVPGMMPQQKEPEWIAHTKPDGKVYYYNRVTQQSTWEKPEELKTPLERALSACPWKEYKTEDGRKYYSNTVTRETVWKVPAEYQAIIDRFEVIMPPTPADPAPLVPVSSNVVVIPVNFDSREEAEKAFKQMLEEADIGLDWTWEQTMRKVINNPMYRCLKTLTERKQAFQSYVEDKKNSIKQAAEEKLAYERDSFAVLLGSLGADLTITLRYKKMAEVFAEDPVFLSIEPERRMELFEEFMTEFRKKDADEKRALRKENVERFKHILKTTTTITATTTWQEAQQLWASHPDFLPPSPNSVNPLHSMEAIDILVTFEDHMKHLEAAFFEEFDAKRKAEKRRERQLRDEFRSLLDRLVEEGIIHVHSKWKEIYPYVAEESCYNEMLGQPGSNPLELFWDVLVGLEDRYLSVRKDALEAVRASGIDITVQTSFSEFETLFKNFNRGRYDQNTLKQIFDELMHRAIARSKDDEKRKERRTRKRLDAFKSLLKHLSPRLTSVATWEKVKPLVKGTDEYGDLEEAQRVYVFDRFLKKLKAREQADESSSSEESGDDGEKSRKRKSSGRERDLRRDDKKRRTAEDERDSRRDERDIRKDDRRDGSRRDERDIRRDDRDVRETREVRDIPRDIPREVPREERRPSLGELEEGEL</sequence>
<evidence type="ECO:0000313" key="9">
    <source>
        <dbReference type="EMBL" id="ORY44527.1"/>
    </source>
</evidence>
<dbReference type="GO" id="GO:0005685">
    <property type="term" value="C:U1 snRNP"/>
    <property type="evidence" value="ECO:0007669"/>
    <property type="project" value="TreeGrafter"/>
</dbReference>
<evidence type="ECO:0000313" key="10">
    <source>
        <dbReference type="Proteomes" id="UP000193642"/>
    </source>
</evidence>
<keyword evidence="5" id="KW-0539">Nucleus</keyword>
<comment type="subcellular location">
    <subcellularLocation>
        <location evidence="1">Nucleus</location>
    </subcellularLocation>
</comment>
<feature type="domain" description="FF" evidence="8">
    <location>
        <begin position="163"/>
        <end position="217"/>
    </location>
</feature>
<dbReference type="SMART" id="SM00456">
    <property type="entry name" value="WW"/>
    <property type="match status" value="2"/>
</dbReference>
<keyword evidence="3" id="KW-0677">Repeat</keyword>
<dbReference type="STRING" id="329046.A0A1Y2CCB2"/>
<dbReference type="InterPro" id="IPR002713">
    <property type="entry name" value="FF_domain"/>
</dbReference>
<feature type="domain" description="WW" evidence="7">
    <location>
        <begin position="96"/>
        <end position="124"/>
    </location>
</feature>
<dbReference type="GO" id="GO:0003723">
    <property type="term" value="F:RNA binding"/>
    <property type="evidence" value="ECO:0007669"/>
    <property type="project" value="TreeGrafter"/>
</dbReference>
<dbReference type="InterPro" id="IPR039726">
    <property type="entry name" value="Prp40-like"/>
</dbReference>
<dbReference type="PROSITE" id="PS50020">
    <property type="entry name" value="WW_DOMAIN_2"/>
    <property type="match status" value="2"/>
</dbReference>
<dbReference type="SUPFAM" id="SSF81698">
    <property type="entry name" value="FF domain"/>
    <property type="match status" value="5"/>
</dbReference>
<feature type="domain" description="FF" evidence="8">
    <location>
        <begin position="382"/>
        <end position="443"/>
    </location>
</feature>
<dbReference type="FunFam" id="1.10.10.440:FF:000013">
    <property type="entry name" value="pre-mRNA-processing protein 40A isoform X1"/>
    <property type="match status" value="1"/>
</dbReference>
<gene>
    <name evidence="9" type="ORF">BCR33DRAFT_717022</name>
</gene>
<dbReference type="Pfam" id="PF01846">
    <property type="entry name" value="FF"/>
    <property type="match status" value="2"/>
</dbReference>
<organism evidence="9 10">
    <name type="scientific">Rhizoclosmatium globosum</name>
    <dbReference type="NCBI Taxonomy" id="329046"/>
    <lineage>
        <taxon>Eukaryota</taxon>
        <taxon>Fungi</taxon>
        <taxon>Fungi incertae sedis</taxon>
        <taxon>Chytridiomycota</taxon>
        <taxon>Chytridiomycota incertae sedis</taxon>
        <taxon>Chytridiomycetes</taxon>
        <taxon>Chytridiales</taxon>
        <taxon>Chytriomycetaceae</taxon>
        <taxon>Rhizoclosmatium</taxon>
    </lineage>
</organism>
<dbReference type="OrthoDB" id="187617at2759"/>
<evidence type="ECO:0000256" key="5">
    <source>
        <dbReference type="ARBA" id="ARBA00023242"/>
    </source>
</evidence>
<dbReference type="PANTHER" id="PTHR11864">
    <property type="entry name" value="PRE-MRNA-PROCESSING PROTEIN PRP40"/>
    <property type="match status" value="1"/>
</dbReference>
<dbReference type="PANTHER" id="PTHR11864:SF0">
    <property type="entry name" value="PRP40 PRE-MRNA PROCESSING FACTOR 40 HOMOLOG A (YEAST)"/>
    <property type="match status" value="1"/>
</dbReference>
<dbReference type="PROSITE" id="PS01159">
    <property type="entry name" value="WW_DOMAIN_1"/>
    <property type="match status" value="1"/>
</dbReference>
<dbReference type="CDD" id="cd00201">
    <property type="entry name" value="WW"/>
    <property type="match status" value="2"/>
</dbReference>
<keyword evidence="10" id="KW-1185">Reference proteome</keyword>
<evidence type="ECO:0000256" key="2">
    <source>
        <dbReference type="ARBA" id="ARBA00022664"/>
    </source>
</evidence>
<dbReference type="AlphaFoldDB" id="A0A1Y2CCB2"/>
<keyword evidence="2" id="KW-0507">mRNA processing</keyword>
<evidence type="ECO:0000259" key="7">
    <source>
        <dbReference type="PROSITE" id="PS50020"/>
    </source>
</evidence>
<dbReference type="Gene3D" id="2.20.70.10">
    <property type="match status" value="2"/>
</dbReference>
<feature type="compositionally biased region" description="Basic and acidic residues" evidence="6">
    <location>
        <begin position="617"/>
        <end position="679"/>
    </location>
</feature>
<reference evidence="9 10" key="1">
    <citation type="submission" date="2016-07" db="EMBL/GenBank/DDBJ databases">
        <title>Pervasive Adenine N6-methylation of Active Genes in Fungi.</title>
        <authorList>
            <consortium name="DOE Joint Genome Institute"/>
            <person name="Mondo S.J."/>
            <person name="Dannebaum R.O."/>
            <person name="Kuo R.C."/>
            <person name="Labutti K."/>
            <person name="Haridas S."/>
            <person name="Kuo A."/>
            <person name="Salamov A."/>
            <person name="Ahrendt S.R."/>
            <person name="Lipzen A."/>
            <person name="Sullivan W."/>
            <person name="Andreopoulos W.B."/>
            <person name="Clum A."/>
            <person name="Lindquist E."/>
            <person name="Daum C."/>
            <person name="Ramamoorthy G.K."/>
            <person name="Gryganskyi A."/>
            <person name="Culley D."/>
            <person name="Magnuson J.K."/>
            <person name="James T.Y."/>
            <person name="O'Malley M.A."/>
            <person name="Stajich J.E."/>
            <person name="Spatafora J.W."/>
            <person name="Visel A."/>
            <person name="Grigoriev I.V."/>
        </authorList>
    </citation>
    <scope>NUCLEOTIDE SEQUENCE [LARGE SCALE GENOMIC DNA]</scope>
    <source>
        <strain evidence="9 10">JEL800</strain>
    </source>
</reference>
<dbReference type="EMBL" id="MCGO01000022">
    <property type="protein sequence ID" value="ORY44527.1"/>
    <property type="molecule type" value="Genomic_DNA"/>
</dbReference>
<feature type="compositionally biased region" description="Basic and acidic residues" evidence="6">
    <location>
        <begin position="602"/>
        <end position="611"/>
    </location>
</feature>
<dbReference type="Pfam" id="PF00397">
    <property type="entry name" value="WW"/>
    <property type="match status" value="2"/>
</dbReference>
<name>A0A1Y2CCB2_9FUNG</name>
<evidence type="ECO:0000256" key="4">
    <source>
        <dbReference type="ARBA" id="ARBA00023187"/>
    </source>
</evidence>